<evidence type="ECO:0000313" key="4">
    <source>
        <dbReference type="EMBL" id="GMS85884.1"/>
    </source>
</evidence>
<dbReference type="PANTHER" id="PTHR22947">
    <property type="entry name" value="MAJOR SPERM PROTEIN"/>
    <property type="match status" value="1"/>
</dbReference>
<keyword evidence="1" id="KW-0206">Cytoskeleton</keyword>
<dbReference type="Gene3D" id="2.60.40.10">
    <property type="entry name" value="Immunoglobulins"/>
    <property type="match status" value="1"/>
</dbReference>
<organism evidence="4 5">
    <name type="scientific">Pristionchus entomophagus</name>
    <dbReference type="NCBI Taxonomy" id="358040"/>
    <lineage>
        <taxon>Eukaryota</taxon>
        <taxon>Metazoa</taxon>
        <taxon>Ecdysozoa</taxon>
        <taxon>Nematoda</taxon>
        <taxon>Chromadorea</taxon>
        <taxon>Rhabditida</taxon>
        <taxon>Rhabditina</taxon>
        <taxon>Diplogasteromorpha</taxon>
        <taxon>Diplogasteroidea</taxon>
        <taxon>Neodiplogasteridae</taxon>
        <taxon>Pristionchus</taxon>
    </lineage>
</organism>
<proteinExistence type="predicted"/>
<dbReference type="InterPro" id="IPR013783">
    <property type="entry name" value="Ig-like_fold"/>
</dbReference>
<dbReference type="InterPro" id="IPR000535">
    <property type="entry name" value="MSP_dom"/>
</dbReference>
<name>A0AAV5T022_9BILA</name>
<protein>
    <recommendedName>
        <fullName evidence="1">Major sperm protein</fullName>
    </recommendedName>
</protein>
<dbReference type="InterPro" id="IPR008962">
    <property type="entry name" value="PapD-like_sf"/>
</dbReference>
<sequence>QVEQLDTSIDKEAYSYWKKVMNSTFAHIQVIRDEWSVDEASNNDPIDDYDETSSVENSPQSLPLVSFDPSEVSFPATGGMATVKIVSTSESRLAFKVIKNNEVFRAKPVFGFIEPKTKTNLEVIRVPGQAKDNSLYVHWAEVPAEATDPM</sequence>
<reference evidence="4" key="1">
    <citation type="submission" date="2023-10" db="EMBL/GenBank/DDBJ databases">
        <title>Genome assembly of Pristionchus species.</title>
        <authorList>
            <person name="Yoshida K."/>
            <person name="Sommer R.J."/>
        </authorList>
    </citation>
    <scope>NUCLEOTIDE SEQUENCE</scope>
    <source>
        <strain evidence="4">RS0144</strain>
    </source>
</reference>
<evidence type="ECO:0000313" key="5">
    <source>
        <dbReference type="Proteomes" id="UP001432027"/>
    </source>
</evidence>
<dbReference type="PROSITE" id="PS50202">
    <property type="entry name" value="MSP"/>
    <property type="match status" value="1"/>
</dbReference>
<dbReference type="AlphaFoldDB" id="A0AAV5T022"/>
<feature type="non-terminal residue" evidence="4">
    <location>
        <position position="1"/>
    </location>
</feature>
<dbReference type="InterPro" id="IPR051774">
    <property type="entry name" value="Sperm-specific_class_P"/>
</dbReference>
<gene>
    <name evidence="4" type="ORF">PENTCL1PPCAC_8059</name>
</gene>
<accession>A0AAV5T022</accession>
<dbReference type="SUPFAM" id="SSF49354">
    <property type="entry name" value="PapD-like"/>
    <property type="match status" value="1"/>
</dbReference>
<dbReference type="Pfam" id="PF00635">
    <property type="entry name" value="Motile_Sperm"/>
    <property type="match status" value="1"/>
</dbReference>
<dbReference type="PANTHER" id="PTHR22947:SF3">
    <property type="entry name" value="MSP DOMAIN-CONTAINING PROTEIN-RELATED"/>
    <property type="match status" value="1"/>
</dbReference>
<keyword evidence="5" id="KW-1185">Reference proteome</keyword>
<feature type="region of interest" description="Disordered" evidence="2">
    <location>
        <begin position="39"/>
        <end position="61"/>
    </location>
</feature>
<evidence type="ECO:0000259" key="3">
    <source>
        <dbReference type="PROSITE" id="PS50202"/>
    </source>
</evidence>
<comment type="caution">
    <text evidence="4">The sequence shown here is derived from an EMBL/GenBank/DDBJ whole genome shotgun (WGS) entry which is preliminary data.</text>
</comment>
<feature type="domain" description="MSP" evidence="3">
    <location>
        <begin position="64"/>
        <end position="150"/>
    </location>
</feature>
<evidence type="ECO:0000256" key="1">
    <source>
        <dbReference type="RuleBase" id="RU003425"/>
    </source>
</evidence>
<evidence type="ECO:0000256" key="2">
    <source>
        <dbReference type="SAM" id="MobiDB-lite"/>
    </source>
</evidence>
<comment type="function">
    <text evidence="1">Central component in molecular interactions underlying sperm crawling. Forms an extensive filament system that extends from sperm villipoda, along the leading edge of the pseudopod.</text>
</comment>
<dbReference type="Proteomes" id="UP001432027">
    <property type="component" value="Unassembled WGS sequence"/>
</dbReference>
<dbReference type="EMBL" id="BTSX01000002">
    <property type="protein sequence ID" value="GMS85884.1"/>
    <property type="molecule type" value="Genomic_DNA"/>
</dbReference>
<keyword evidence="1" id="KW-0963">Cytoplasm</keyword>